<evidence type="ECO:0000256" key="2">
    <source>
        <dbReference type="SAM" id="SignalP"/>
    </source>
</evidence>
<accession>A0A9X6N9K9</accession>
<proteinExistence type="predicted"/>
<dbReference type="Proteomes" id="UP000192578">
    <property type="component" value="Unassembled WGS sequence"/>
</dbReference>
<protein>
    <submittedName>
        <fullName evidence="3">Uncharacterized protein</fullName>
    </submittedName>
</protein>
<evidence type="ECO:0000256" key="1">
    <source>
        <dbReference type="SAM" id="Phobius"/>
    </source>
</evidence>
<name>A0A9X6N9K9_HYPEX</name>
<keyword evidence="1" id="KW-0812">Transmembrane</keyword>
<dbReference type="AlphaFoldDB" id="A0A9X6N9K9"/>
<gene>
    <name evidence="3" type="ORF">BV898_14974</name>
</gene>
<evidence type="ECO:0000313" key="4">
    <source>
        <dbReference type="Proteomes" id="UP000192578"/>
    </source>
</evidence>
<keyword evidence="2" id="KW-0732">Signal</keyword>
<comment type="caution">
    <text evidence="3">The sequence shown here is derived from an EMBL/GenBank/DDBJ whole genome shotgun (WGS) entry which is preliminary data.</text>
</comment>
<keyword evidence="1" id="KW-1133">Transmembrane helix</keyword>
<feature type="transmembrane region" description="Helical" evidence="1">
    <location>
        <begin position="59"/>
        <end position="79"/>
    </location>
</feature>
<feature type="signal peptide" evidence="2">
    <location>
        <begin position="1"/>
        <end position="17"/>
    </location>
</feature>
<keyword evidence="4" id="KW-1185">Reference proteome</keyword>
<evidence type="ECO:0000313" key="3">
    <source>
        <dbReference type="EMBL" id="OWA50460.1"/>
    </source>
</evidence>
<reference evidence="4" key="1">
    <citation type="submission" date="2017-01" db="EMBL/GenBank/DDBJ databases">
        <title>Comparative genomics of anhydrobiosis in the tardigrade Hypsibius dujardini.</title>
        <authorList>
            <person name="Yoshida Y."/>
            <person name="Koutsovoulos G."/>
            <person name="Laetsch D."/>
            <person name="Stevens L."/>
            <person name="Kumar S."/>
            <person name="Horikawa D."/>
            <person name="Ishino K."/>
            <person name="Komine S."/>
            <person name="Tomita M."/>
            <person name="Blaxter M."/>
            <person name="Arakawa K."/>
        </authorList>
    </citation>
    <scope>NUCLEOTIDE SEQUENCE [LARGE SCALE GENOMIC DNA]</scope>
    <source>
        <strain evidence="4">Z151</strain>
    </source>
</reference>
<organism evidence="3 4">
    <name type="scientific">Hypsibius exemplaris</name>
    <name type="common">Freshwater tardigrade</name>
    <dbReference type="NCBI Taxonomy" id="2072580"/>
    <lineage>
        <taxon>Eukaryota</taxon>
        <taxon>Metazoa</taxon>
        <taxon>Ecdysozoa</taxon>
        <taxon>Tardigrada</taxon>
        <taxon>Eutardigrada</taxon>
        <taxon>Parachela</taxon>
        <taxon>Hypsibioidea</taxon>
        <taxon>Hypsibiidae</taxon>
        <taxon>Hypsibius</taxon>
    </lineage>
</organism>
<keyword evidence="1" id="KW-0472">Membrane</keyword>
<feature type="chain" id="PRO_5040954257" evidence="2">
    <location>
        <begin position="18"/>
        <end position="88"/>
    </location>
</feature>
<sequence length="88" mass="9694">MEYLYILALFGISSALAFDPQNCLGSHVECGPSGGPVWRQLPQLFFEGFSDLDNFDGGIALMAACRSVTVVSLGIFILWHKQFQSHLN</sequence>
<dbReference type="EMBL" id="MTYJ01000193">
    <property type="protein sequence ID" value="OWA50460.1"/>
    <property type="molecule type" value="Genomic_DNA"/>
</dbReference>